<dbReference type="AlphaFoldDB" id="A0A0S2F565"/>
<dbReference type="Pfam" id="PF13340">
    <property type="entry name" value="DUF4096"/>
    <property type="match status" value="1"/>
</dbReference>
<dbReference type="InterPro" id="IPR052909">
    <property type="entry name" value="Transposase_6_like"/>
</dbReference>
<keyword evidence="3" id="KW-1185">Reference proteome</keyword>
<name>A0A0S2F565_LYSAN</name>
<reference evidence="2 3" key="1">
    <citation type="journal article" date="2015" name="BMC Genomics">
        <title>Comparative genomics and metabolic profiling of the genus Lysobacter.</title>
        <authorList>
            <person name="de Bruijn I."/>
            <person name="Cheng X."/>
            <person name="de Jager V."/>
            <person name="Exposito R.G."/>
            <person name="Watrous J."/>
            <person name="Patel N."/>
            <person name="Postma J."/>
            <person name="Dorrestein P.C."/>
            <person name="Kobayashi D."/>
            <person name="Raaijmakers J.M."/>
        </authorList>
    </citation>
    <scope>NUCLEOTIDE SEQUENCE [LARGE SCALE GENOMIC DNA]</scope>
    <source>
        <strain evidence="2 3">76</strain>
    </source>
</reference>
<dbReference type="RefSeq" id="WP_057916453.1">
    <property type="nucleotide sequence ID" value="NZ_CP011129.1"/>
</dbReference>
<feature type="domain" description="Insertion element IS402-like" evidence="1">
    <location>
        <begin position="14"/>
        <end position="85"/>
    </location>
</feature>
<gene>
    <name evidence="2" type="ORF">LA76x_0526</name>
</gene>
<dbReference type="Proteomes" id="UP000060787">
    <property type="component" value="Chromosome"/>
</dbReference>
<accession>A0A0S2F565</accession>
<evidence type="ECO:0000313" key="3">
    <source>
        <dbReference type="Proteomes" id="UP000060787"/>
    </source>
</evidence>
<evidence type="ECO:0000313" key="2">
    <source>
        <dbReference type="EMBL" id="ALN78687.1"/>
    </source>
</evidence>
<protein>
    <recommendedName>
        <fullName evidence="1">Insertion element IS402-like domain-containing protein</fullName>
    </recommendedName>
</protein>
<dbReference type="EMBL" id="CP011129">
    <property type="protein sequence ID" value="ALN78687.1"/>
    <property type="molecule type" value="Genomic_DNA"/>
</dbReference>
<proteinExistence type="predicted"/>
<dbReference type="InterPro" id="IPR025161">
    <property type="entry name" value="IS402-like_dom"/>
</dbReference>
<dbReference type="PANTHER" id="PTHR46637">
    <property type="entry name" value="TIS1421-TRANSPOSASE PROTEIN A"/>
    <property type="match status" value="1"/>
</dbReference>
<dbReference type="PANTHER" id="PTHR46637:SF1">
    <property type="entry name" value="BLL5188 PROTEIN"/>
    <property type="match status" value="1"/>
</dbReference>
<evidence type="ECO:0000259" key="1">
    <source>
        <dbReference type="Pfam" id="PF13340"/>
    </source>
</evidence>
<dbReference type="PATRIC" id="fig|84531.8.peg.550"/>
<dbReference type="STRING" id="84531.LA76x_0526"/>
<sequence length="132" mass="15225">MNEESSVERGITILSDLEWRRINEALPSNLAARARNQKAKYRGFVEAVLWVACNKAFWSEIPEMYGAWRPIYVRYMRWCKAGVWKVVEKSIGHEKAVVAHALGSLLGQQQYSQQKRSLRSARGVPERIGFEQ</sequence>
<organism evidence="2 3">
    <name type="scientific">Lysobacter antibioticus</name>
    <dbReference type="NCBI Taxonomy" id="84531"/>
    <lineage>
        <taxon>Bacteria</taxon>
        <taxon>Pseudomonadati</taxon>
        <taxon>Pseudomonadota</taxon>
        <taxon>Gammaproteobacteria</taxon>
        <taxon>Lysobacterales</taxon>
        <taxon>Lysobacteraceae</taxon>
        <taxon>Lysobacter</taxon>
    </lineage>
</organism>
<dbReference type="KEGG" id="lab:LA76x_0526"/>